<dbReference type="Proteomes" id="UP001152320">
    <property type="component" value="Chromosome 11"/>
</dbReference>
<keyword evidence="3" id="KW-1185">Reference proteome</keyword>
<accession>A0A9Q1H2F9</accession>
<evidence type="ECO:0000313" key="3">
    <source>
        <dbReference type="Proteomes" id="UP001152320"/>
    </source>
</evidence>
<dbReference type="PANTHER" id="PTHR31912">
    <property type="entry name" value="IP13529P"/>
    <property type="match status" value="1"/>
</dbReference>
<name>A0A9Q1H2F9_HOLLE</name>
<dbReference type="EMBL" id="JAIZAY010000011">
    <property type="protein sequence ID" value="KAJ8032742.1"/>
    <property type="molecule type" value="Genomic_DNA"/>
</dbReference>
<feature type="domain" description="C2H2-type" evidence="1">
    <location>
        <begin position="369"/>
        <end position="391"/>
    </location>
</feature>
<evidence type="ECO:0000313" key="2">
    <source>
        <dbReference type="EMBL" id="KAJ8032742.1"/>
    </source>
</evidence>
<dbReference type="OrthoDB" id="5948273at2759"/>
<dbReference type="PANTHER" id="PTHR31912:SF34">
    <property type="entry name" value="NOTOCHORD-RELATED PROTEIN"/>
    <property type="match status" value="1"/>
</dbReference>
<reference evidence="2" key="1">
    <citation type="submission" date="2021-10" db="EMBL/GenBank/DDBJ databases">
        <title>Tropical sea cucumber genome reveals ecological adaptation and Cuvierian tubules defense mechanism.</title>
        <authorList>
            <person name="Chen T."/>
        </authorList>
    </citation>
    <scope>NUCLEOTIDE SEQUENCE</scope>
    <source>
        <strain evidence="2">Nanhai2018</strain>
        <tissue evidence="2">Muscle</tissue>
    </source>
</reference>
<protein>
    <recommendedName>
        <fullName evidence="1">C2H2-type domain-containing protein</fullName>
    </recommendedName>
</protein>
<dbReference type="PROSITE" id="PS00028">
    <property type="entry name" value="ZINC_FINGER_C2H2_1"/>
    <property type="match status" value="1"/>
</dbReference>
<gene>
    <name evidence="2" type="ORF">HOLleu_22774</name>
</gene>
<evidence type="ECO:0000259" key="1">
    <source>
        <dbReference type="PROSITE" id="PS00028"/>
    </source>
</evidence>
<comment type="caution">
    <text evidence="2">The sequence shown here is derived from an EMBL/GenBank/DDBJ whole genome shotgun (WGS) entry which is preliminary data.</text>
</comment>
<proteinExistence type="predicted"/>
<organism evidence="2 3">
    <name type="scientific">Holothuria leucospilota</name>
    <name type="common">Black long sea cucumber</name>
    <name type="synonym">Mertensiothuria leucospilota</name>
    <dbReference type="NCBI Taxonomy" id="206669"/>
    <lineage>
        <taxon>Eukaryota</taxon>
        <taxon>Metazoa</taxon>
        <taxon>Echinodermata</taxon>
        <taxon>Eleutherozoa</taxon>
        <taxon>Echinozoa</taxon>
        <taxon>Holothuroidea</taxon>
        <taxon>Aspidochirotacea</taxon>
        <taxon>Aspidochirotida</taxon>
        <taxon>Holothuriidae</taxon>
        <taxon>Holothuria</taxon>
    </lineage>
</organism>
<dbReference type="SMART" id="SM00355">
    <property type="entry name" value="ZnF_C2H2"/>
    <property type="match status" value="3"/>
</dbReference>
<dbReference type="AlphaFoldDB" id="A0A9Q1H2F9"/>
<sequence length="790" mass="91340">MVSFACCHCVFTTKVFTRLLKHYRYIHSAVGTESNIRCNIQGCQWLSRNVRTFRIHIKNRHKDFWETHGKIVPIQNNSCEEDLQSDNDDPLDVGEVRENAPECDDPPQEDCELFDAFKEASQFILGLREQYKLSDQSCSYIAEEVSDILGVARNKIHVQVRNVLVDNIEEDQFHDLFEKSDLEYAFEHFSNVKRLKSYVKVNYDFVEPIEYVLGRYSSGKPKCMQYVSVLKTLQALLKRDDVFAEVIQGHNMQNGTMGDYCDSLNYQNSKLFSGVDPTLQIHLGNIPPKYRSKLHFIQLVGLCPTEFTTEFGMTHVLAPLIDDIKVLEATGVDIEKAGNVHNFKGSVSMIVGDNLAAHTIGGYQESFHCQRICRFCMIVQDDLKSHFRDTHLVPRTKESYDAQVEIVERMPEMAGVYGLKRNSVCNQLKYFHVINGQPPDIAHDLFEGVVPDVMERVILHCVSEGYFSLQYLNDQVENFPFEGFDKTNKPSKMATQISKFKVKQKAVQMWCFLRLLPLLVGDKVPIDDDLWDLVLLLADIVEICTASQVNAALCEFLGDLIESFLKLYFSHFPDVSMKPKFHYLIHYPKLMLQYGPLIHCWTLRYEGKHMYFKELSYRTKNRQNMCKTLATRHEYYNAWMRSKITYLVHDNIEHTCGSLTPVRTLFNQIQQLLYPLLGRAESVYTVKKVRYDGTWYSQGCTVAVGFTQEKFVEFALVEICCIIAGEVFIVCQKAVTEGYRRHFNAFELTLGGAYIVKRITDLLDYYPLSVYQIAGHNFVTLRHRIEDNHY</sequence>
<dbReference type="InterPro" id="IPR013087">
    <property type="entry name" value="Znf_C2H2_type"/>
</dbReference>